<evidence type="ECO:0000313" key="2">
    <source>
        <dbReference type="EMBL" id="GAA5511741.1"/>
    </source>
</evidence>
<evidence type="ECO:0008006" key="4">
    <source>
        <dbReference type="Google" id="ProtNLM"/>
    </source>
</evidence>
<feature type="signal peptide" evidence="1">
    <location>
        <begin position="1"/>
        <end position="25"/>
    </location>
</feature>
<proteinExistence type="predicted"/>
<feature type="chain" id="PRO_5045436946" description="Pili assembly chaperone N-terminal domain-containing protein" evidence="1">
    <location>
        <begin position="26"/>
        <end position="251"/>
    </location>
</feature>
<dbReference type="RefSeq" id="WP_345460255.1">
    <property type="nucleotide sequence ID" value="NZ_BAABRP010000001.1"/>
</dbReference>
<accession>A0ABP9W319</accession>
<evidence type="ECO:0000256" key="1">
    <source>
        <dbReference type="SAM" id="SignalP"/>
    </source>
</evidence>
<organism evidence="2 3">
    <name type="scientific">Deinococcus carri</name>
    <dbReference type="NCBI Taxonomy" id="1211323"/>
    <lineage>
        <taxon>Bacteria</taxon>
        <taxon>Thermotogati</taxon>
        <taxon>Deinococcota</taxon>
        <taxon>Deinococci</taxon>
        <taxon>Deinococcales</taxon>
        <taxon>Deinococcaceae</taxon>
        <taxon>Deinococcus</taxon>
    </lineage>
</organism>
<protein>
    <recommendedName>
        <fullName evidence="4">Pili assembly chaperone N-terminal domain-containing protein</fullName>
    </recommendedName>
</protein>
<gene>
    <name evidence="2" type="ORF">Dcar01_00454</name>
</gene>
<reference evidence="2 3" key="1">
    <citation type="submission" date="2024-02" db="EMBL/GenBank/DDBJ databases">
        <title>Deinococcus carri NBRC 110142.</title>
        <authorList>
            <person name="Ichikawa N."/>
            <person name="Katano-Makiyama Y."/>
            <person name="Hidaka K."/>
        </authorList>
    </citation>
    <scope>NUCLEOTIDE SEQUENCE [LARGE SCALE GENOMIC DNA]</scope>
    <source>
        <strain evidence="2 3">NBRC 110142</strain>
    </source>
</reference>
<name>A0ABP9W319_9DEIO</name>
<evidence type="ECO:0000313" key="3">
    <source>
        <dbReference type="Proteomes" id="UP001401887"/>
    </source>
</evidence>
<comment type="caution">
    <text evidence="2">The sequence shown here is derived from an EMBL/GenBank/DDBJ whole genome shotgun (WGS) entry which is preliminary data.</text>
</comment>
<dbReference type="Proteomes" id="UP001401887">
    <property type="component" value="Unassembled WGS sequence"/>
</dbReference>
<sequence length="251" mass="27046">MSVPSTLRRLLPLALALTAAASAQAVVKLSPPATSLYAGQPADLTLIFRNTGKTPVMLGNVLKDGSMPCLLFRVFDRAGGPPLITDWATANCAVRERVTLASGQKAVYRVQLSLALPPGEYTAIMTVPTEPKAQHVQTTLRVGPGPLVAELRIPLNVKAGALPLDIVLHNVWRTPERPPLLSCGVGLLIRNANGRSVYDSRPEHLGCKPEAHLGTVQPGSALVMRWHEEIKLPPGRYTAVMWGEYNASVRF</sequence>
<keyword evidence="3" id="KW-1185">Reference proteome</keyword>
<dbReference type="EMBL" id="BAABRP010000001">
    <property type="protein sequence ID" value="GAA5511741.1"/>
    <property type="molecule type" value="Genomic_DNA"/>
</dbReference>
<keyword evidence="1" id="KW-0732">Signal</keyword>